<reference evidence="2" key="1">
    <citation type="journal article" date="2023" name="Nat. Plants">
        <title>Single-cell RNA sequencing provides a high-resolution roadmap for understanding the multicellular compartmentation of specialized metabolism.</title>
        <authorList>
            <person name="Sun S."/>
            <person name="Shen X."/>
            <person name="Li Y."/>
            <person name="Li Y."/>
            <person name="Wang S."/>
            <person name="Li R."/>
            <person name="Zhang H."/>
            <person name="Shen G."/>
            <person name="Guo B."/>
            <person name="Wei J."/>
            <person name="Xu J."/>
            <person name="St-Pierre B."/>
            <person name="Chen S."/>
            <person name="Sun C."/>
        </authorList>
    </citation>
    <scope>NUCLEOTIDE SEQUENCE [LARGE SCALE GENOMIC DNA]</scope>
</reference>
<dbReference type="EMBL" id="CM044706">
    <property type="protein sequence ID" value="KAI5658293.1"/>
    <property type="molecule type" value="Genomic_DNA"/>
</dbReference>
<accession>A0ACC0AE82</accession>
<keyword evidence="2" id="KW-1185">Reference proteome</keyword>
<protein>
    <submittedName>
        <fullName evidence="1">Uncharacterized protein</fullName>
    </submittedName>
</protein>
<comment type="caution">
    <text evidence="1">The sequence shown here is derived from an EMBL/GenBank/DDBJ whole genome shotgun (WGS) entry which is preliminary data.</text>
</comment>
<evidence type="ECO:0000313" key="2">
    <source>
        <dbReference type="Proteomes" id="UP001060085"/>
    </source>
</evidence>
<dbReference type="Proteomes" id="UP001060085">
    <property type="component" value="Linkage Group LG06"/>
</dbReference>
<evidence type="ECO:0000313" key="1">
    <source>
        <dbReference type="EMBL" id="KAI5658293.1"/>
    </source>
</evidence>
<sequence length="104" mass="12001">MCSAQKIYNVVAKIKKNRMKGRNTVENVLCLSVEQGYTVFYRNCEENNILSDIVVSHPISIAMIKTWLYVLILDTTYHMPLLEAVVMTSTRKNFTVETTFMCNE</sequence>
<proteinExistence type="predicted"/>
<name>A0ACC0AE82_CATRO</name>
<gene>
    <name evidence="1" type="ORF">M9H77_27086</name>
</gene>
<organism evidence="1 2">
    <name type="scientific">Catharanthus roseus</name>
    <name type="common">Madagascar periwinkle</name>
    <name type="synonym">Vinca rosea</name>
    <dbReference type="NCBI Taxonomy" id="4058"/>
    <lineage>
        <taxon>Eukaryota</taxon>
        <taxon>Viridiplantae</taxon>
        <taxon>Streptophyta</taxon>
        <taxon>Embryophyta</taxon>
        <taxon>Tracheophyta</taxon>
        <taxon>Spermatophyta</taxon>
        <taxon>Magnoliopsida</taxon>
        <taxon>eudicotyledons</taxon>
        <taxon>Gunneridae</taxon>
        <taxon>Pentapetalae</taxon>
        <taxon>asterids</taxon>
        <taxon>lamiids</taxon>
        <taxon>Gentianales</taxon>
        <taxon>Apocynaceae</taxon>
        <taxon>Rauvolfioideae</taxon>
        <taxon>Vinceae</taxon>
        <taxon>Catharanthinae</taxon>
        <taxon>Catharanthus</taxon>
    </lineage>
</organism>